<reference evidence="1 2" key="1">
    <citation type="submission" date="2023-12" db="EMBL/GenBank/DDBJ databases">
        <title>Whole-genome sequencing of halo(alkali)philic microorganisms from hypersaline lakes.</title>
        <authorList>
            <person name="Sorokin D.Y."/>
            <person name="Merkel A.Y."/>
            <person name="Messina E."/>
            <person name="Yakimov M."/>
        </authorList>
    </citation>
    <scope>NUCLEOTIDE SEQUENCE [LARGE SCALE GENOMIC DNA]</scope>
    <source>
        <strain evidence="1 2">AB-CW1</strain>
    </source>
</reference>
<accession>A0AAP6JCY5</accession>
<dbReference type="Proteomes" id="UP001302316">
    <property type="component" value="Unassembled WGS sequence"/>
</dbReference>
<dbReference type="EMBL" id="JAYGII010000001">
    <property type="protein sequence ID" value="MEA5444353.1"/>
    <property type="molecule type" value="Genomic_DNA"/>
</dbReference>
<dbReference type="RefSeq" id="WP_346049456.1">
    <property type="nucleotide sequence ID" value="NZ_JAYGII010000001.1"/>
</dbReference>
<protein>
    <submittedName>
        <fullName evidence="1">Uncharacterized protein</fullName>
    </submittedName>
</protein>
<name>A0AAP6JCY5_9GAMM</name>
<organism evidence="1 2">
    <name type="scientific">Natronospira elongata</name>
    <dbReference type="NCBI Taxonomy" id="3110268"/>
    <lineage>
        <taxon>Bacteria</taxon>
        <taxon>Pseudomonadati</taxon>
        <taxon>Pseudomonadota</taxon>
        <taxon>Gammaproteobacteria</taxon>
        <taxon>Natronospirales</taxon>
        <taxon>Natronospiraceae</taxon>
        <taxon>Natronospira</taxon>
    </lineage>
</organism>
<evidence type="ECO:0000313" key="2">
    <source>
        <dbReference type="Proteomes" id="UP001302316"/>
    </source>
</evidence>
<comment type="caution">
    <text evidence="1">The sequence shown here is derived from an EMBL/GenBank/DDBJ whole genome shotgun (WGS) entry which is preliminary data.</text>
</comment>
<evidence type="ECO:0000313" key="1">
    <source>
        <dbReference type="EMBL" id="MEA5444353.1"/>
    </source>
</evidence>
<proteinExistence type="predicted"/>
<dbReference type="AlphaFoldDB" id="A0AAP6JCY5"/>
<gene>
    <name evidence="1" type="ORF">VCB98_00790</name>
</gene>
<keyword evidence="2" id="KW-1185">Reference proteome</keyword>
<sequence>MEIGNSFHNGAQAIQRAEVGMGNSARTIASQSAAGSDDQSQPQEITEALVNNISHEAQAAAGARVVESASESQETLGQIVDTRA</sequence>